<dbReference type="InterPro" id="IPR001789">
    <property type="entry name" value="Sig_transdc_resp-reg_receiver"/>
</dbReference>
<dbReference type="PROSITE" id="PS50043">
    <property type="entry name" value="HTH_LUXR_2"/>
    <property type="match status" value="1"/>
</dbReference>
<dbReference type="Pfam" id="PF00196">
    <property type="entry name" value="GerE"/>
    <property type="match status" value="1"/>
</dbReference>
<dbReference type="GO" id="GO:0006355">
    <property type="term" value="P:regulation of DNA-templated transcription"/>
    <property type="evidence" value="ECO:0007669"/>
    <property type="project" value="InterPro"/>
</dbReference>
<dbReference type="CDD" id="cd06170">
    <property type="entry name" value="LuxR_C_like"/>
    <property type="match status" value="1"/>
</dbReference>
<dbReference type="SUPFAM" id="SSF52172">
    <property type="entry name" value="CheY-like"/>
    <property type="match status" value="1"/>
</dbReference>
<dbReference type="EMBL" id="UOFJ01000674">
    <property type="protein sequence ID" value="VAW72573.1"/>
    <property type="molecule type" value="Genomic_DNA"/>
</dbReference>
<sequence>MHSIIIIDDHPLIRRGIKDLITIDDSFEFTGEADTGEKGIEIALALQPDIILLDLNMEKMNGLETLQAIKATEIDAHVVILTVSDNEKDIVAALRAGADGYLLKDMEPEDMLKRLHDVIEGHIVLSQKVSEVIIQGLHEEAQNKTRQQATLTRREQQILSLISKGLSNRRIAHKLNIVEGTVKVHVKHLLRKLNLRSRVEAALWVVEQKTQKKNNRA</sequence>
<evidence type="ECO:0000259" key="3">
    <source>
        <dbReference type="PROSITE" id="PS50110"/>
    </source>
</evidence>
<dbReference type="InterPro" id="IPR000792">
    <property type="entry name" value="Tscrpt_reg_LuxR_C"/>
</dbReference>
<dbReference type="PANTHER" id="PTHR43214:SF38">
    <property type="entry name" value="NITRATE_NITRITE RESPONSE REGULATOR PROTEIN NARL"/>
    <property type="match status" value="1"/>
</dbReference>
<dbReference type="SUPFAM" id="SSF46894">
    <property type="entry name" value="C-terminal effector domain of the bipartite response regulators"/>
    <property type="match status" value="1"/>
</dbReference>
<dbReference type="SMART" id="SM00421">
    <property type="entry name" value="HTH_LUXR"/>
    <property type="match status" value="1"/>
</dbReference>
<dbReference type="PROSITE" id="PS00622">
    <property type="entry name" value="HTH_LUXR_1"/>
    <property type="match status" value="1"/>
</dbReference>
<dbReference type="GO" id="GO:0000160">
    <property type="term" value="P:phosphorelay signal transduction system"/>
    <property type="evidence" value="ECO:0007669"/>
    <property type="project" value="InterPro"/>
</dbReference>
<proteinExistence type="predicted"/>
<dbReference type="SMART" id="SM00448">
    <property type="entry name" value="REC"/>
    <property type="match status" value="1"/>
</dbReference>
<dbReference type="InterPro" id="IPR011006">
    <property type="entry name" value="CheY-like_superfamily"/>
</dbReference>
<reference evidence="4" key="1">
    <citation type="submission" date="2018-06" db="EMBL/GenBank/DDBJ databases">
        <authorList>
            <person name="Zhirakovskaya E."/>
        </authorList>
    </citation>
    <scope>NUCLEOTIDE SEQUENCE</scope>
</reference>
<gene>
    <name evidence="4" type="ORF">MNBD_GAMMA10-1681</name>
</gene>
<dbReference type="PROSITE" id="PS50110">
    <property type="entry name" value="RESPONSE_REGULATORY"/>
    <property type="match status" value="1"/>
</dbReference>
<name>A0A3B0Y860_9ZZZZ</name>
<evidence type="ECO:0000259" key="2">
    <source>
        <dbReference type="PROSITE" id="PS50043"/>
    </source>
</evidence>
<keyword evidence="1" id="KW-0238">DNA-binding</keyword>
<accession>A0A3B0Y860</accession>
<dbReference type="AlphaFoldDB" id="A0A3B0Y860"/>
<dbReference type="InterPro" id="IPR016032">
    <property type="entry name" value="Sig_transdc_resp-reg_C-effctor"/>
</dbReference>
<evidence type="ECO:0000256" key="1">
    <source>
        <dbReference type="ARBA" id="ARBA00023125"/>
    </source>
</evidence>
<feature type="domain" description="Response regulatory" evidence="3">
    <location>
        <begin position="3"/>
        <end position="119"/>
    </location>
</feature>
<protein>
    <submittedName>
        <fullName evidence="4">Nitrate/nitrite response regulator protein</fullName>
    </submittedName>
</protein>
<evidence type="ECO:0000313" key="4">
    <source>
        <dbReference type="EMBL" id="VAW72573.1"/>
    </source>
</evidence>
<dbReference type="Pfam" id="PF00072">
    <property type="entry name" value="Response_reg"/>
    <property type="match status" value="1"/>
</dbReference>
<dbReference type="InterPro" id="IPR039420">
    <property type="entry name" value="WalR-like"/>
</dbReference>
<dbReference type="NCBIfam" id="NF007935">
    <property type="entry name" value="PRK10651.1"/>
    <property type="match status" value="1"/>
</dbReference>
<dbReference type="PRINTS" id="PR00038">
    <property type="entry name" value="HTHLUXR"/>
</dbReference>
<dbReference type="PANTHER" id="PTHR43214">
    <property type="entry name" value="TWO-COMPONENT RESPONSE REGULATOR"/>
    <property type="match status" value="1"/>
</dbReference>
<feature type="domain" description="HTH luxR-type" evidence="2">
    <location>
        <begin position="144"/>
        <end position="209"/>
    </location>
</feature>
<dbReference type="GO" id="GO:0003677">
    <property type="term" value="F:DNA binding"/>
    <property type="evidence" value="ECO:0007669"/>
    <property type="project" value="UniProtKB-KW"/>
</dbReference>
<dbReference type="Gene3D" id="3.40.50.2300">
    <property type="match status" value="1"/>
</dbReference>
<organism evidence="4">
    <name type="scientific">hydrothermal vent metagenome</name>
    <dbReference type="NCBI Taxonomy" id="652676"/>
    <lineage>
        <taxon>unclassified sequences</taxon>
        <taxon>metagenomes</taxon>
        <taxon>ecological metagenomes</taxon>
    </lineage>
</organism>